<keyword evidence="2" id="KW-1185">Reference proteome</keyword>
<evidence type="ECO:0000313" key="1">
    <source>
        <dbReference type="EMBL" id="MBB6094157.1"/>
    </source>
</evidence>
<evidence type="ECO:0008006" key="3">
    <source>
        <dbReference type="Google" id="ProtNLM"/>
    </source>
</evidence>
<dbReference type="RefSeq" id="WP_184333165.1">
    <property type="nucleotide sequence ID" value="NZ_JACHHZ010000003.1"/>
</dbReference>
<dbReference type="EMBL" id="JACHHZ010000003">
    <property type="protein sequence ID" value="MBB6094157.1"/>
    <property type="molecule type" value="Genomic_DNA"/>
</dbReference>
<dbReference type="Proteomes" id="UP000588068">
    <property type="component" value="Unassembled WGS sequence"/>
</dbReference>
<proteinExistence type="predicted"/>
<dbReference type="PANTHER" id="PTHR37560:SF2">
    <property type="entry name" value="DUF711 DOMAIN-CONTAINING PROTEIN"/>
    <property type="match status" value="1"/>
</dbReference>
<name>A0A841HM39_9GAMM</name>
<dbReference type="PANTHER" id="PTHR37560">
    <property type="entry name" value="UPF0210 PROTEIN SPR0218"/>
    <property type="match status" value="1"/>
</dbReference>
<protein>
    <recommendedName>
        <fullName evidence="3">DUF711 domain-containing protein</fullName>
    </recommendedName>
</protein>
<dbReference type="Pfam" id="PF05167">
    <property type="entry name" value="DUF711"/>
    <property type="match status" value="1"/>
</dbReference>
<accession>A0A841HM39</accession>
<sequence>MSQNRPLRIRTITAGVELENASQLDRIERAVSVLQRGRKHFEEAGYEVQTTRVATNPFLASLDAAARDRQLPLLEKLDQLVSESGVIASVGPVIDADRADDAFGFWAAELVRRTRSVSFSANIASESIHPRTSLAAARAMVTLSTAIPNGLGNFRFAAAANIPAGTPFFPVAWHRGAESIAIGVESAAIVEDAFREAKSADATRVLRETMTKALRPIETLAQQFAQREGRDYLGIDSSPAPLKDRSIAAAIEALIGGPFGTASTLEACSIITAAIKSLDVKTCGYSGLMLPVLEDPVLAQRAGEGRFGIRDLLLYSSVCGTGLDVVPIPGDTPVEAVAGLLRDVAALSVRLKKALSARLFLVPEKRVGEIARFTDPLLTDCTVMKLD</sequence>
<dbReference type="InterPro" id="IPR007841">
    <property type="entry name" value="UPF0210"/>
</dbReference>
<dbReference type="AlphaFoldDB" id="A0A841HM39"/>
<organism evidence="1 2">
    <name type="scientific">Povalibacter uvarum</name>
    <dbReference type="NCBI Taxonomy" id="732238"/>
    <lineage>
        <taxon>Bacteria</taxon>
        <taxon>Pseudomonadati</taxon>
        <taxon>Pseudomonadota</taxon>
        <taxon>Gammaproteobacteria</taxon>
        <taxon>Steroidobacterales</taxon>
        <taxon>Steroidobacteraceae</taxon>
        <taxon>Povalibacter</taxon>
    </lineage>
</organism>
<evidence type="ECO:0000313" key="2">
    <source>
        <dbReference type="Proteomes" id="UP000588068"/>
    </source>
</evidence>
<gene>
    <name evidence="1" type="ORF">HNQ60_003038</name>
</gene>
<reference evidence="1 2" key="1">
    <citation type="submission" date="2020-08" db="EMBL/GenBank/DDBJ databases">
        <title>Genomic Encyclopedia of Type Strains, Phase IV (KMG-IV): sequencing the most valuable type-strain genomes for metagenomic binning, comparative biology and taxonomic classification.</title>
        <authorList>
            <person name="Goeker M."/>
        </authorList>
    </citation>
    <scope>NUCLEOTIDE SEQUENCE [LARGE SCALE GENOMIC DNA]</scope>
    <source>
        <strain evidence="1 2">DSM 26723</strain>
    </source>
</reference>
<dbReference type="SUPFAM" id="SSF51998">
    <property type="entry name" value="PFL-like glycyl radical enzymes"/>
    <property type="match status" value="1"/>
</dbReference>
<comment type="caution">
    <text evidence="1">The sequence shown here is derived from an EMBL/GenBank/DDBJ whole genome shotgun (WGS) entry which is preliminary data.</text>
</comment>
<dbReference type="Gene3D" id="3.20.70.20">
    <property type="match status" value="1"/>
</dbReference>